<feature type="compositionally biased region" description="Low complexity" evidence="1">
    <location>
        <begin position="82"/>
        <end position="95"/>
    </location>
</feature>
<comment type="caution">
    <text evidence="2">The sequence shown here is derived from an EMBL/GenBank/DDBJ whole genome shotgun (WGS) entry which is preliminary data.</text>
</comment>
<evidence type="ECO:0000256" key="1">
    <source>
        <dbReference type="SAM" id="MobiDB-lite"/>
    </source>
</evidence>
<dbReference type="PANTHER" id="PTHR41302:SF2">
    <property type="entry name" value="PRESPORE SPECIFIC TRANSCRIPTIONAL ACTIVATOR RSFA"/>
    <property type="match status" value="1"/>
</dbReference>
<keyword evidence="3" id="KW-1185">Reference proteome</keyword>
<dbReference type="Proteomes" id="UP001597079">
    <property type="component" value="Unassembled WGS sequence"/>
</dbReference>
<dbReference type="PANTHER" id="PTHR41302">
    <property type="entry name" value="PRESPORE-SPECIFIC TRANSCRIPTIONAL REGULATOR RSFA-RELATED"/>
    <property type="match status" value="1"/>
</dbReference>
<dbReference type="InterPro" id="IPR014243">
    <property type="entry name" value="RsfA-like"/>
</dbReference>
<proteinExistence type="predicted"/>
<accession>A0ABW4JEW9</accession>
<dbReference type="RefSeq" id="WP_377942755.1">
    <property type="nucleotide sequence ID" value="NZ_JBHUCX010000023.1"/>
</dbReference>
<dbReference type="EMBL" id="JBHUCX010000023">
    <property type="protein sequence ID" value="MFD1674881.1"/>
    <property type="molecule type" value="Genomic_DNA"/>
</dbReference>
<evidence type="ECO:0000313" key="3">
    <source>
        <dbReference type="Proteomes" id="UP001597079"/>
    </source>
</evidence>
<protein>
    <submittedName>
        <fullName evidence="2">RsfA family transcriptional regulator</fullName>
    </submittedName>
</protein>
<gene>
    <name evidence="2" type="ORF">ACFSB2_09235</name>
</gene>
<reference evidence="3" key="1">
    <citation type="journal article" date="2019" name="Int. J. Syst. Evol. Microbiol.">
        <title>The Global Catalogue of Microorganisms (GCM) 10K type strain sequencing project: providing services to taxonomists for standard genome sequencing and annotation.</title>
        <authorList>
            <consortium name="The Broad Institute Genomics Platform"/>
            <consortium name="The Broad Institute Genome Sequencing Center for Infectious Disease"/>
            <person name="Wu L."/>
            <person name="Ma J."/>
        </authorList>
    </citation>
    <scope>NUCLEOTIDE SEQUENCE [LARGE SCALE GENOMIC DNA]</scope>
    <source>
        <strain evidence="3">CGMCC 1.12286</strain>
    </source>
</reference>
<evidence type="ECO:0000313" key="2">
    <source>
        <dbReference type="EMBL" id="MFD1674881.1"/>
    </source>
</evidence>
<sequence>MPKSAIFRTDAWTEEHDAILTDIVLNSIRFGKTQLSAFEHAGTLLGRTPAACGFRWNGVVRKTCEDRIQRAKEERKALKGNNESSVPETTEVETVTSNTEMEKVIQFLKNYDDSFQNLVGKYEQVAKERDELLVRVRELETVPREQLTPEQIAEDTQTLLKILERARRVLPPNNVLSESV</sequence>
<name>A0ABW4JEW9_9BACL</name>
<feature type="region of interest" description="Disordered" evidence="1">
    <location>
        <begin position="74"/>
        <end position="95"/>
    </location>
</feature>
<organism evidence="2 3">
    <name type="scientific">Alicyclobacillus fodiniaquatilis</name>
    <dbReference type="NCBI Taxonomy" id="1661150"/>
    <lineage>
        <taxon>Bacteria</taxon>
        <taxon>Bacillati</taxon>
        <taxon>Bacillota</taxon>
        <taxon>Bacilli</taxon>
        <taxon>Bacillales</taxon>
        <taxon>Alicyclobacillaceae</taxon>
        <taxon>Alicyclobacillus</taxon>
    </lineage>
</organism>